<dbReference type="RefSeq" id="XP_016459038.1">
    <property type="nucleotide sequence ID" value="XM_016603552.1"/>
</dbReference>
<dbReference type="OrthoDB" id="410307at2759"/>
<keyword evidence="2" id="KW-0677">Repeat</keyword>
<feature type="zinc finger region" description="C3H1-type" evidence="5">
    <location>
        <begin position="175"/>
        <end position="203"/>
    </location>
</feature>
<dbReference type="SMART" id="SM00356">
    <property type="entry name" value="ZnF_C3H1"/>
    <property type="match status" value="3"/>
</dbReference>
<dbReference type="PANTHER" id="PTHR12547">
    <property type="entry name" value="CCCH ZINC FINGER/TIS11-RELATED"/>
    <property type="match status" value="1"/>
</dbReference>
<dbReference type="PANTHER" id="PTHR12547:SF173">
    <property type="entry name" value="ZINC FINGER CCCH DOMAIN-CONTAINING PROTEIN 52"/>
    <property type="match status" value="1"/>
</dbReference>
<dbReference type="KEGG" id="nta:107782654"/>
<feature type="zinc finger region" description="C3H1-type" evidence="5">
    <location>
        <begin position="67"/>
        <end position="94"/>
    </location>
</feature>
<proteinExistence type="predicted"/>
<reference evidence="7" key="1">
    <citation type="journal article" date="2014" name="Nat. Commun.">
        <title>The tobacco genome sequence and its comparison with those of tomato and potato.</title>
        <authorList>
            <person name="Sierro N."/>
            <person name="Battey J.N."/>
            <person name="Ouadi S."/>
            <person name="Bakaher N."/>
            <person name="Bovet L."/>
            <person name="Willig A."/>
            <person name="Goepfert S."/>
            <person name="Peitsch M.C."/>
            <person name="Ivanov N.V."/>
        </authorList>
    </citation>
    <scope>NUCLEOTIDE SEQUENCE [LARGE SCALE GENOMIC DNA]</scope>
</reference>
<dbReference type="RefSeq" id="XP_016459038.1">
    <property type="nucleotide sequence ID" value="XM_016603552.2"/>
</dbReference>
<keyword evidence="1 5" id="KW-0479">Metal-binding</keyword>
<dbReference type="GeneID" id="107782654"/>
<evidence type="ECO:0000259" key="6">
    <source>
        <dbReference type="PROSITE" id="PS50103"/>
    </source>
</evidence>
<dbReference type="GO" id="GO:0003729">
    <property type="term" value="F:mRNA binding"/>
    <property type="evidence" value="ECO:0007669"/>
    <property type="project" value="InterPro"/>
</dbReference>
<dbReference type="OMA" id="WRFMNGE"/>
<dbReference type="GO" id="GO:0010468">
    <property type="term" value="P:regulation of gene expression"/>
    <property type="evidence" value="ECO:0007669"/>
    <property type="project" value="UniProtKB-ARBA"/>
</dbReference>
<dbReference type="GO" id="GO:0008270">
    <property type="term" value="F:zinc ion binding"/>
    <property type="evidence" value="ECO:0007669"/>
    <property type="project" value="UniProtKB-KW"/>
</dbReference>
<evidence type="ECO:0000256" key="4">
    <source>
        <dbReference type="ARBA" id="ARBA00022833"/>
    </source>
</evidence>
<accession>A0A1S3Z3U5</accession>
<dbReference type="InterPro" id="IPR045877">
    <property type="entry name" value="ZFP36-like"/>
</dbReference>
<reference evidence="8" key="2">
    <citation type="submission" date="2025-08" db="UniProtKB">
        <authorList>
            <consortium name="RefSeq"/>
        </authorList>
    </citation>
    <scope>IDENTIFICATION</scope>
    <source>
        <tissue evidence="8">Leaf</tissue>
    </source>
</reference>
<evidence type="ECO:0000313" key="7">
    <source>
        <dbReference type="Proteomes" id="UP000790787"/>
    </source>
</evidence>
<sequence>MPANNFGISYKHEDEENYSNHWPRFITSGQKCGINSNAEYQAFKRPKMMNSKMGLEDNRSNVAMTVGPQPPCLQFKRWGSCSYGDECRYAHITGPLKGIRVEDQRNLSKVKSCHFFGSGKECPYGNKCHFLHERNQKPEGGVGFCRISSAISIATIGREVRNNTSSDAVDLRIKLLKTRFCINWERTGTCAYGSKCQFAHGKAELQTLGSSNTLESLGSAGICAPAKNAASECRFLFKWTNVQKISQIYADWIERVQLVPLSSHTVEN</sequence>
<dbReference type="InterPro" id="IPR036855">
    <property type="entry name" value="Znf_CCCH_sf"/>
</dbReference>
<keyword evidence="7" id="KW-1185">Reference proteome</keyword>
<dbReference type="Gene3D" id="4.10.1000.10">
    <property type="entry name" value="Zinc finger, CCCH-type"/>
    <property type="match status" value="2"/>
</dbReference>
<gene>
    <name evidence="8" type="primary">LOC107782654</name>
</gene>
<organism evidence="7 8">
    <name type="scientific">Nicotiana tabacum</name>
    <name type="common">Common tobacco</name>
    <dbReference type="NCBI Taxonomy" id="4097"/>
    <lineage>
        <taxon>Eukaryota</taxon>
        <taxon>Viridiplantae</taxon>
        <taxon>Streptophyta</taxon>
        <taxon>Embryophyta</taxon>
        <taxon>Tracheophyta</taxon>
        <taxon>Spermatophyta</taxon>
        <taxon>Magnoliopsida</taxon>
        <taxon>eudicotyledons</taxon>
        <taxon>Gunneridae</taxon>
        <taxon>Pentapetalae</taxon>
        <taxon>asterids</taxon>
        <taxon>lamiids</taxon>
        <taxon>Solanales</taxon>
        <taxon>Solanaceae</taxon>
        <taxon>Nicotianoideae</taxon>
        <taxon>Nicotianeae</taxon>
        <taxon>Nicotiana</taxon>
    </lineage>
</organism>
<evidence type="ECO:0000256" key="5">
    <source>
        <dbReference type="PROSITE-ProRule" id="PRU00723"/>
    </source>
</evidence>
<dbReference type="STRING" id="4097.A0A1S3Z3U5"/>
<dbReference type="InterPro" id="IPR000571">
    <property type="entry name" value="Znf_CCCH"/>
</dbReference>
<dbReference type="Pfam" id="PF14608">
    <property type="entry name" value="zf-CCCH_2"/>
    <property type="match status" value="1"/>
</dbReference>
<keyword evidence="3 5" id="KW-0863">Zinc-finger</keyword>
<feature type="domain" description="C3H1-type" evidence="6">
    <location>
        <begin position="67"/>
        <end position="94"/>
    </location>
</feature>
<dbReference type="PaxDb" id="4097-A0A1S3Z3U5"/>
<evidence type="ECO:0000256" key="2">
    <source>
        <dbReference type="ARBA" id="ARBA00022737"/>
    </source>
</evidence>
<evidence type="ECO:0000313" key="8">
    <source>
        <dbReference type="RefSeq" id="XP_016459038.1"/>
    </source>
</evidence>
<dbReference type="Proteomes" id="UP000790787">
    <property type="component" value="Chromosome 4"/>
</dbReference>
<evidence type="ECO:0000256" key="3">
    <source>
        <dbReference type="ARBA" id="ARBA00022771"/>
    </source>
</evidence>
<dbReference type="AlphaFoldDB" id="A0A1S3Z3U5"/>
<feature type="zinc finger region" description="C3H1-type" evidence="5">
    <location>
        <begin position="107"/>
        <end position="135"/>
    </location>
</feature>
<feature type="domain" description="C3H1-type" evidence="6">
    <location>
        <begin position="107"/>
        <end position="135"/>
    </location>
</feature>
<evidence type="ECO:0000256" key="1">
    <source>
        <dbReference type="ARBA" id="ARBA00022723"/>
    </source>
</evidence>
<dbReference type="Pfam" id="PF00642">
    <property type="entry name" value="zf-CCCH"/>
    <property type="match status" value="2"/>
</dbReference>
<dbReference type="FunFam" id="4.10.1000.10:FF:000003">
    <property type="entry name" value="Zinc finger CCCH domain-containing protein"/>
    <property type="match status" value="1"/>
</dbReference>
<dbReference type="SUPFAM" id="SSF90229">
    <property type="entry name" value="CCCH zinc finger"/>
    <property type="match status" value="3"/>
</dbReference>
<feature type="domain" description="C3H1-type" evidence="6">
    <location>
        <begin position="175"/>
        <end position="203"/>
    </location>
</feature>
<dbReference type="SMR" id="A0A1S3Z3U5"/>
<name>A0A1S3Z3U5_TOBAC</name>
<protein>
    <submittedName>
        <fullName evidence="8">Zinc finger CCCH domain-containing protein 39-like isoform X1</fullName>
    </submittedName>
</protein>
<dbReference type="GO" id="GO:0051252">
    <property type="term" value="P:regulation of RNA metabolic process"/>
    <property type="evidence" value="ECO:0007669"/>
    <property type="project" value="UniProtKB-ARBA"/>
</dbReference>
<keyword evidence="4 5" id="KW-0862">Zinc</keyword>
<dbReference type="PROSITE" id="PS50103">
    <property type="entry name" value="ZF_C3H1"/>
    <property type="match status" value="3"/>
</dbReference>